<accession>A0A2N5IPE8</accession>
<comment type="caution">
    <text evidence="1">The sequence shown here is derived from an EMBL/GenBank/DDBJ whole genome shotgun (WGS) entry which is preliminary data.</text>
</comment>
<evidence type="ECO:0000313" key="1">
    <source>
        <dbReference type="EMBL" id="PLS23818.1"/>
    </source>
</evidence>
<dbReference type="EMBL" id="NMWV01000042">
    <property type="protein sequence ID" value="PLS23818.1"/>
    <property type="molecule type" value="Genomic_DNA"/>
</dbReference>
<name>A0A2N5IPE8_9BIFI</name>
<gene>
    <name evidence="1" type="ORF">Tam1G_2136</name>
</gene>
<protein>
    <submittedName>
        <fullName evidence="1">AAA family ATPase</fullName>
    </submittedName>
</protein>
<proteinExistence type="predicted"/>
<organism evidence="1 2">
    <name type="scientific">Bifidobacterium imperatoris</name>
    <dbReference type="NCBI Taxonomy" id="2020965"/>
    <lineage>
        <taxon>Bacteria</taxon>
        <taxon>Bacillati</taxon>
        <taxon>Actinomycetota</taxon>
        <taxon>Actinomycetes</taxon>
        <taxon>Bifidobacteriales</taxon>
        <taxon>Bifidobacteriaceae</taxon>
        <taxon>Bifidobacterium</taxon>
    </lineage>
</organism>
<reference evidence="1 2" key="1">
    <citation type="submission" date="2017-07" db="EMBL/GenBank/DDBJ databases">
        <title>Bifidobacterium novel species.</title>
        <authorList>
            <person name="Lugli G.A."/>
            <person name="Milani C."/>
            <person name="Duranti S."/>
            <person name="Mangifesta M."/>
        </authorList>
    </citation>
    <scope>NUCLEOTIDE SEQUENCE [LARGE SCALE GENOMIC DNA]</scope>
    <source>
        <strain evidence="1 2">45</strain>
    </source>
</reference>
<sequence>MSEYVAMFESMFVIDPVKGWVPPARDPKRLQVKARCYFADASTNLIRLRNKLMKNPSARAREPGFMAALVGIGEYAYQRDDGIYVIPVGTLGKWLLG</sequence>
<evidence type="ECO:0000313" key="2">
    <source>
        <dbReference type="Proteomes" id="UP000234855"/>
    </source>
</evidence>
<dbReference type="AlphaFoldDB" id="A0A2N5IPE8"/>
<dbReference type="Proteomes" id="UP000234855">
    <property type="component" value="Unassembled WGS sequence"/>
</dbReference>